<evidence type="ECO:0000259" key="2">
    <source>
        <dbReference type="Pfam" id="PF01370"/>
    </source>
</evidence>
<gene>
    <name evidence="3" type="ORF">A3E89_01530</name>
</gene>
<dbReference type="Pfam" id="PF01370">
    <property type="entry name" value="Epimerase"/>
    <property type="match status" value="1"/>
</dbReference>
<dbReference type="AlphaFoldDB" id="A0A1F5EQ00"/>
<evidence type="ECO:0000313" key="4">
    <source>
        <dbReference type="Proteomes" id="UP000185891"/>
    </source>
</evidence>
<evidence type="ECO:0000256" key="1">
    <source>
        <dbReference type="ARBA" id="ARBA00007637"/>
    </source>
</evidence>
<accession>A0A1F5EQ00</accession>
<comment type="caution">
    <text evidence="3">The sequence shown here is derived from an EMBL/GenBank/DDBJ whole genome shotgun (WGS) entry which is preliminary data.</text>
</comment>
<comment type="similarity">
    <text evidence="1">Belongs to the NAD(P)-dependent epimerase/dehydratase family.</text>
</comment>
<dbReference type="Gene3D" id="3.90.25.10">
    <property type="entry name" value="UDP-galactose 4-epimerase, domain 1"/>
    <property type="match status" value="1"/>
</dbReference>
<protein>
    <submittedName>
        <fullName evidence="3">ADP-L-glycero-D-manno-heptose-6-epimerase</fullName>
    </submittedName>
</protein>
<feature type="domain" description="NAD-dependent epimerase/dehydratase" evidence="2">
    <location>
        <begin position="9"/>
        <end position="226"/>
    </location>
</feature>
<sequence>MTNEKQKTILVTGGAGFIGSHLIEELVKNKNNKVISLDNYFTGKKENHIEGAEYIDGETKDIETLITEIPDIVYHLGEYSRVLTSFDDIDLVWRLNKEGTFKVLEFCRKNNVRLIYAGSSTKFGEFDEVEDGENQSPYAYFKATNTNLVNNYGNWFGLDYAITYFYNVYGEREIKEGKYATLIGIFIRKFKNKEKLTVVLPGTQKRAFTYVGDIVKGLILVGEKGKGDGHCIGSEENYSVLEIANMFGGEIEMLPAKKGDRNFSKIDLTKMRELGWSAESSIKNYIEKIKNNG</sequence>
<organism evidence="3 4">
    <name type="scientific">Candidatus Campbellbacteria bacterium RIFCSPHIGHO2_12_FULL_35_10</name>
    <dbReference type="NCBI Taxonomy" id="1797578"/>
    <lineage>
        <taxon>Bacteria</taxon>
        <taxon>Candidatus Campbelliibacteriota</taxon>
    </lineage>
</organism>
<dbReference type="PANTHER" id="PTHR43000">
    <property type="entry name" value="DTDP-D-GLUCOSE 4,6-DEHYDRATASE-RELATED"/>
    <property type="match status" value="1"/>
</dbReference>
<reference evidence="3 4" key="1">
    <citation type="journal article" date="2016" name="Nat. Commun.">
        <title>Thousands of microbial genomes shed light on interconnected biogeochemical processes in an aquifer system.</title>
        <authorList>
            <person name="Anantharaman K."/>
            <person name="Brown C.T."/>
            <person name="Hug L.A."/>
            <person name="Sharon I."/>
            <person name="Castelle C.J."/>
            <person name="Probst A.J."/>
            <person name="Thomas B.C."/>
            <person name="Singh A."/>
            <person name="Wilkins M.J."/>
            <person name="Karaoz U."/>
            <person name="Brodie E.L."/>
            <person name="Williams K.H."/>
            <person name="Hubbard S.S."/>
            <person name="Banfield J.F."/>
        </authorList>
    </citation>
    <scope>NUCLEOTIDE SEQUENCE [LARGE SCALE GENOMIC DNA]</scope>
</reference>
<dbReference type="SUPFAM" id="SSF51735">
    <property type="entry name" value="NAD(P)-binding Rossmann-fold domains"/>
    <property type="match status" value="1"/>
</dbReference>
<dbReference type="InterPro" id="IPR001509">
    <property type="entry name" value="Epimerase_deHydtase"/>
</dbReference>
<evidence type="ECO:0000313" key="3">
    <source>
        <dbReference type="EMBL" id="OGD69463.1"/>
    </source>
</evidence>
<proteinExistence type="inferred from homology"/>
<name>A0A1F5EQ00_9BACT</name>
<dbReference type="Proteomes" id="UP000185891">
    <property type="component" value="Unassembled WGS sequence"/>
</dbReference>
<dbReference type="EMBL" id="MFAA01000009">
    <property type="protein sequence ID" value="OGD69463.1"/>
    <property type="molecule type" value="Genomic_DNA"/>
</dbReference>
<dbReference type="Gene3D" id="3.40.50.720">
    <property type="entry name" value="NAD(P)-binding Rossmann-like Domain"/>
    <property type="match status" value="1"/>
</dbReference>
<dbReference type="InterPro" id="IPR036291">
    <property type="entry name" value="NAD(P)-bd_dom_sf"/>
</dbReference>